<reference evidence="2" key="1">
    <citation type="submission" date="2017-01" db="EMBL/GenBank/DDBJ databases">
        <authorList>
            <person name="Varghese N."/>
            <person name="Submissions S."/>
        </authorList>
    </citation>
    <scope>NUCLEOTIDE SEQUENCE [LARGE SCALE GENOMIC DNA]</scope>
    <source>
        <strain evidence="2">DSM 18017</strain>
    </source>
</reference>
<dbReference type="EMBL" id="FTOL01000003">
    <property type="protein sequence ID" value="SIS91090.1"/>
    <property type="molecule type" value="Genomic_DNA"/>
</dbReference>
<dbReference type="STRING" id="373668.SAMN05421786_10334"/>
<organism evidence="1 2">
    <name type="scientific">Chryseobacterium ureilyticum</name>
    <dbReference type="NCBI Taxonomy" id="373668"/>
    <lineage>
        <taxon>Bacteria</taxon>
        <taxon>Pseudomonadati</taxon>
        <taxon>Bacteroidota</taxon>
        <taxon>Flavobacteriia</taxon>
        <taxon>Flavobacteriales</taxon>
        <taxon>Weeksellaceae</taxon>
        <taxon>Chryseobacterium group</taxon>
        <taxon>Chryseobacterium</taxon>
    </lineage>
</organism>
<dbReference type="Proteomes" id="UP000186744">
    <property type="component" value="Unassembled WGS sequence"/>
</dbReference>
<evidence type="ECO:0000313" key="2">
    <source>
        <dbReference type="Proteomes" id="UP000186744"/>
    </source>
</evidence>
<sequence>MVSLKARRKENLFLKTKISGEVNITINFLYKLAVNALFFSMERGRFLILNTIKCLSAKNSNHVFDVIKSNVTKLNLNPC</sequence>
<proteinExistence type="predicted"/>
<gene>
    <name evidence="1" type="ORF">SAMN05421786_10334</name>
</gene>
<name>A0A1N7MYC7_9FLAO</name>
<protein>
    <submittedName>
        <fullName evidence="1">Uncharacterized protein</fullName>
    </submittedName>
</protein>
<keyword evidence="2" id="KW-1185">Reference proteome</keyword>
<dbReference type="AlphaFoldDB" id="A0A1N7MYC7"/>
<evidence type="ECO:0000313" key="1">
    <source>
        <dbReference type="EMBL" id="SIS91090.1"/>
    </source>
</evidence>
<accession>A0A1N7MYC7</accession>